<dbReference type="PROSITE" id="PS50932">
    <property type="entry name" value="HTH_LACI_2"/>
    <property type="match status" value="1"/>
</dbReference>
<dbReference type="Gene3D" id="1.10.260.40">
    <property type="entry name" value="lambda repressor-like DNA-binding domains"/>
    <property type="match status" value="1"/>
</dbReference>
<evidence type="ECO:0000313" key="6">
    <source>
        <dbReference type="Proteomes" id="UP000295680"/>
    </source>
</evidence>
<dbReference type="PANTHER" id="PTHR30146:SF109">
    <property type="entry name" value="HTH-TYPE TRANSCRIPTIONAL REGULATOR GALS"/>
    <property type="match status" value="1"/>
</dbReference>
<dbReference type="Pfam" id="PF00356">
    <property type="entry name" value="LacI"/>
    <property type="match status" value="1"/>
</dbReference>
<dbReference type="AlphaFoldDB" id="A0A4R2JE25"/>
<comment type="caution">
    <text evidence="5">The sequence shown here is derived from an EMBL/GenBank/DDBJ whole genome shotgun (WGS) entry which is preliminary data.</text>
</comment>
<evidence type="ECO:0000256" key="1">
    <source>
        <dbReference type="ARBA" id="ARBA00023015"/>
    </source>
</evidence>
<keyword evidence="1" id="KW-0805">Transcription regulation</keyword>
<dbReference type="SUPFAM" id="SSF53822">
    <property type="entry name" value="Periplasmic binding protein-like I"/>
    <property type="match status" value="1"/>
</dbReference>
<dbReference type="CDD" id="cd01392">
    <property type="entry name" value="HTH_LacI"/>
    <property type="match status" value="1"/>
</dbReference>
<dbReference type="PANTHER" id="PTHR30146">
    <property type="entry name" value="LACI-RELATED TRANSCRIPTIONAL REPRESSOR"/>
    <property type="match status" value="1"/>
</dbReference>
<evidence type="ECO:0000256" key="3">
    <source>
        <dbReference type="ARBA" id="ARBA00023163"/>
    </source>
</evidence>
<dbReference type="InterPro" id="IPR010982">
    <property type="entry name" value="Lambda_DNA-bd_dom_sf"/>
</dbReference>
<dbReference type="SUPFAM" id="SSF47413">
    <property type="entry name" value="lambda repressor-like DNA-binding domains"/>
    <property type="match status" value="1"/>
</dbReference>
<keyword evidence="6" id="KW-1185">Reference proteome</keyword>
<gene>
    <name evidence="5" type="ORF">EV192_108346</name>
</gene>
<sequence>MTIRDVAKSAGVSYQTVSRALNDKGEIDGTTKQRVLDAARELGYRPSRFARGLVRQDSTSIGLVIPDLMNPFFTEVASAALVAARRRDWHVVVYDTADDPAQEQRTLAVIGSQVDAIVGYLSLPDDVIDRHTTGLPVVHIGRSTSGAHTTAIHVDGEEGIHAAVAHFARTGRHRIGMLDHEDRHGPSLRRTWFQNAMTNHDLKGTVVAAGQSIDGGQRAMVTILDTQPKLDALLTYNDVIAIGAMRTARHLGRRIPEDLAVIGFDGLHIGTMVEPPLSSVWIDTQKLGTTAIDQVEHLLAGEDPEPVTIRASLLLRGSA</sequence>
<dbReference type="GO" id="GO:0003700">
    <property type="term" value="F:DNA-binding transcription factor activity"/>
    <property type="evidence" value="ECO:0007669"/>
    <property type="project" value="TreeGrafter"/>
</dbReference>
<dbReference type="OrthoDB" id="3258243at2"/>
<dbReference type="Gene3D" id="3.40.50.2300">
    <property type="match status" value="2"/>
</dbReference>
<name>A0A4R2JE25_9PSEU</name>
<keyword evidence="2" id="KW-0238">DNA-binding</keyword>
<accession>A0A4R2JE25</accession>
<dbReference type="CDD" id="cd06267">
    <property type="entry name" value="PBP1_LacI_sugar_binding-like"/>
    <property type="match status" value="1"/>
</dbReference>
<evidence type="ECO:0000259" key="4">
    <source>
        <dbReference type="PROSITE" id="PS50932"/>
    </source>
</evidence>
<dbReference type="Pfam" id="PF13377">
    <property type="entry name" value="Peripla_BP_3"/>
    <property type="match status" value="1"/>
</dbReference>
<dbReference type="PRINTS" id="PR00036">
    <property type="entry name" value="HTHLACI"/>
</dbReference>
<dbReference type="SMART" id="SM00354">
    <property type="entry name" value="HTH_LACI"/>
    <property type="match status" value="1"/>
</dbReference>
<organism evidence="5 6">
    <name type="scientific">Actinocrispum wychmicini</name>
    <dbReference type="NCBI Taxonomy" id="1213861"/>
    <lineage>
        <taxon>Bacteria</taxon>
        <taxon>Bacillati</taxon>
        <taxon>Actinomycetota</taxon>
        <taxon>Actinomycetes</taxon>
        <taxon>Pseudonocardiales</taxon>
        <taxon>Pseudonocardiaceae</taxon>
        <taxon>Actinocrispum</taxon>
    </lineage>
</organism>
<dbReference type="EMBL" id="SLWS01000008">
    <property type="protein sequence ID" value="TCO55058.1"/>
    <property type="molecule type" value="Genomic_DNA"/>
</dbReference>
<reference evidence="5 6" key="1">
    <citation type="submission" date="2019-03" db="EMBL/GenBank/DDBJ databases">
        <title>Genomic Encyclopedia of Type Strains, Phase IV (KMG-IV): sequencing the most valuable type-strain genomes for metagenomic binning, comparative biology and taxonomic classification.</title>
        <authorList>
            <person name="Goeker M."/>
        </authorList>
    </citation>
    <scope>NUCLEOTIDE SEQUENCE [LARGE SCALE GENOMIC DNA]</scope>
    <source>
        <strain evidence="5 6">DSM 45934</strain>
    </source>
</reference>
<dbReference type="InterPro" id="IPR000843">
    <property type="entry name" value="HTH_LacI"/>
</dbReference>
<dbReference type="Proteomes" id="UP000295680">
    <property type="component" value="Unassembled WGS sequence"/>
</dbReference>
<dbReference type="PROSITE" id="PS00356">
    <property type="entry name" value="HTH_LACI_1"/>
    <property type="match status" value="1"/>
</dbReference>
<keyword evidence="3" id="KW-0804">Transcription</keyword>
<proteinExistence type="predicted"/>
<dbReference type="GO" id="GO:0000976">
    <property type="term" value="F:transcription cis-regulatory region binding"/>
    <property type="evidence" value="ECO:0007669"/>
    <property type="project" value="TreeGrafter"/>
</dbReference>
<dbReference type="InterPro" id="IPR046335">
    <property type="entry name" value="LacI/GalR-like_sensor"/>
</dbReference>
<protein>
    <submittedName>
        <fullName evidence="5">LacI family transcriptional regulator</fullName>
    </submittedName>
</protein>
<evidence type="ECO:0000256" key="2">
    <source>
        <dbReference type="ARBA" id="ARBA00023125"/>
    </source>
</evidence>
<evidence type="ECO:0000313" key="5">
    <source>
        <dbReference type="EMBL" id="TCO55058.1"/>
    </source>
</evidence>
<feature type="domain" description="HTH lacI-type" evidence="4">
    <location>
        <begin position="1"/>
        <end position="55"/>
    </location>
</feature>
<dbReference type="InterPro" id="IPR028082">
    <property type="entry name" value="Peripla_BP_I"/>
</dbReference>